<dbReference type="GO" id="GO:1902977">
    <property type="term" value="P:mitotic DNA replication preinitiation complex assembly"/>
    <property type="evidence" value="ECO:0007669"/>
    <property type="project" value="TreeGrafter"/>
</dbReference>
<evidence type="ECO:0000313" key="8">
    <source>
        <dbReference type="Proteomes" id="UP001431783"/>
    </source>
</evidence>
<accession>A0AAW1U9M1</accession>
<dbReference type="GO" id="GO:0003688">
    <property type="term" value="F:DNA replication origin binding"/>
    <property type="evidence" value="ECO:0007669"/>
    <property type="project" value="TreeGrafter"/>
</dbReference>
<keyword evidence="8" id="KW-1185">Reference proteome</keyword>
<dbReference type="InterPro" id="IPR038763">
    <property type="entry name" value="DHH_sf"/>
</dbReference>
<evidence type="ECO:0000313" key="7">
    <source>
        <dbReference type="EMBL" id="KAK9876014.1"/>
    </source>
</evidence>
<comment type="caution">
    <text evidence="7">The sequence shown here is derived from an EMBL/GenBank/DDBJ whole genome shotgun (WGS) entry which is preliminary data.</text>
</comment>
<evidence type="ECO:0000256" key="6">
    <source>
        <dbReference type="SAM" id="MobiDB-lite"/>
    </source>
</evidence>
<keyword evidence="3" id="KW-0235">DNA replication</keyword>
<dbReference type="EMBL" id="JARQZJ010000035">
    <property type="protein sequence ID" value="KAK9876014.1"/>
    <property type="molecule type" value="Genomic_DNA"/>
</dbReference>
<dbReference type="GO" id="GO:0000727">
    <property type="term" value="P:double-strand break repair via break-induced replication"/>
    <property type="evidence" value="ECO:0007669"/>
    <property type="project" value="TreeGrafter"/>
</dbReference>
<proteinExistence type="inferred from homology"/>
<dbReference type="PANTHER" id="PTHR10507">
    <property type="entry name" value="CDC45-RELATED PROTEIN"/>
    <property type="match status" value="1"/>
</dbReference>
<evidence type="ECO:0000256" key="5">
    <source>
        <dbReference type="ARBA" id="ARBA00023306"/>
    </source>
</evidence>
<evidence type="ECO:0000256" key="2">
    <source>
        <dbReference type="ARBA" id="ARBA00010727"/>
    </source>
</evidence>
<name>A0AAW1U9M1_9CUCU</name>
<organism evidence="7 8">
    <name type="scientific">Henosepilachna vigintioctopunctata</name>
    <dbReference type="NCBI Taxonomy" id="420089"/>
    <lineage>
        <taxon>Eukaryota</taxon>
        <taxon>Metazoa</taxon>
        <taxon>Ecdysozoa</taxon>
        <taxon>Arthropoda</taxon>
        <taxon>Hexapoda</taxon>
        <taxon>Insecta</taxon>
        <taxon>Pterygota</taxon>
        <taxon>Neoptera</taxon>
        <taxon>Endopterygota</taxon>
        <taxon>Coleoptera</taxon>
        <taxon>Polyphaga</taxon>
        <taxon>Cucujiformia</taxon>
        <taxon>Coccinelloidea</taxon>
        <taxon>Coccinellidae</taxon>
        <taxon>Epilachninae</taxon>
        <taxon>Epilachnini</taxon>
        <taxon>Henosepilachna</taxon>
    </lineage>
</organism>
<evidence type="ECO:0000256" key="4">
    <source>
        <dbReference type="ARBA" id="ARBA00023242"/>
    </source>
</evidence>
<keyword evidence="4" id="KW-0539">Nucleus</keyword>
<gene>
    <name evidence="7" type="ORF">WA026_011131</name>
</gene>
<protein>
    <recommendedName>
        <fullName evidence="9">Cell division control protein 45 homolog</fullName>
    </recommendedName>
</protein>
<dbReference type="GO" id="GO:0003682">
    <property type="term" value="F:chromatin binding"/>
    <property type="evidence" value="ECO:0007669"/>
    <property type="project" value="TreeGrafter"/>
</dbReference>
<reference evidence="7 8" key="1">
    <citation type="submission" date="2023-03" db="EMBL/GenBank/DDBJ databases">
        <title>Genome insight into feeding habits of ladybird beetles.</title>
        <authorList>
            <person name="Li H.-S."/>
            <person name="Huang Y.-H."/>
            <person name="Pang H."/>
        </authorList>
    </citation>
    <scope>NUCLEOTIDE SEQUENCE [LARGE SCALE GENOMIC DNA]</scope>
    <source>
        <strain evidence="7">SYSU_2023b</strain>
        <tissue evidence="7">Whole body</tissue>
    </source>
</reference>
<comment type="similarity">
    <text evidence="2">Belongs to the CDC45 family.</text>
</comment>
<dbReference type="GO" id="GO:0006270">
    <property type="term" value="P:DNA replication initiation"/>
    <property type="evidence" value="ECO:0007669"/>
    <property type="project" value="InterPro"/>
</dbReference>
<evidence type="ECO:0000256" key="1">
    <source>
        <dbReference type="ARBA" id="ARBA00004123"/>
    </source>
</evidence>
<comment type="subcellular location">
    <subcellularLocation>
        <location evidence="1">Nucleus</location>
    </subcellularLocation>
</comment>
<dbReference type="Proteomes" id="UP001431783">
    <property type="component" value="Unassembled WGS sequence"/>
</dbReference>
<evidence type="ECO:0000256" key="3">
    <source>
        <dbReference type="ARBA" id="ARBA00022705"/>
    </source>
</evidence>
<keyword evidence="5" id="KW-0131">Cell cycle</keyword>
<dbReference type="PANTHER" id="PTHR10507:SF0">
    <property type="entry name" value="CELL DIVISION CONTROL PROTEIN 45 HOMOLOG"/>
    <property type="match status" value="1"/>
</dbReference>
<dbReference type="InterPro" id="IPR003874">
    <property type="entry name" value="CDC45"/>
</dbReference>
<dbReference type="GO" id="GO:0003697">
    <property type="term" value="F:single-stranded DNA binding"/>
    <property type="evidence" value="ECO:0007669"/>
    <property type="project" value="TreeGrafter"/>
</dbReference>
<dbReference type="SUPFAM" id="SSF64182">
    <property type="entry name" value="DHH phosphoesterases"/>
    <property type="match status" value="1"/>
</dbReference>
<dbReference type="AlphaFoldDB" id="A0AAW1U9M1"/>
<evidence type="ECO:0008006" key="9">
    <source>
        <dbReference type="Google" id="ProtNLM"/>
    </source>
</evidence>
<dbReference type="GO" id="GO:0031261">
    <property type="term" value="C:DNA replication preinitiation complex"/>
    <property type="evidence" value="ECO:0007669"/>
    <property type="project" value="TreeGrafter"/>
</dbReference>
<dbReference type="Pfam" id="PF02724">
    <property type="entry name" value="CDC45"/>
    <property type="match status" value="1"/>
</dbReference>
<feature type="region of interest" description="Disordered" evidence="6">
    <location>
        <begin position="135"/>
        <end position="160"/>
    </location>
</feature>
<sequence>MYVEDLKNEFYGFLAGKRIFLMVHYDIDSICCCKILQSLLRHNHILYSLAVIRGIEDFKTAFRENCEDVKYFVLINCGGTVDIVELLEPEEDVIFFVLDSHRPIDLCNIYSNDQIRILSPPEEEAEVPKFDSVFREESDEEDDVESTSGAGSDDELEGRAAKRRRLGEEELVKRREKRLWEDNRSKLLFEYSQFTYYAKASSIFMFELAWSLNKDDKDLLWLAIVALTEQMLFGKLEDSKYNFEIANLQAHATRLHNRSNDSEVKASLKITFEKDLRLVLHRQWSVDNSLRYSAFTACRMKLWSLKGDRRMQQLLAEMGLPLIQSKQAFSSMDLELKKEFHGSIEKLSEKYNLEDIVYPTFILQYSYRNNYSAADIVYTLLAVLETAPKSKNLEECFNDAMECLPRPKKEILTVGVGRAQTLFKVMFKIVQSALEMKQIISAGPFVYYIIQEGFLEWYMFSNLHVLALLAQFILKAYVSMSRNRKANQLPLIVSAPKNIENGTCVILGIPPLCENSPKNFFGKAFEKAAETIRSETACDFFDTSYFEIPVRDRVRFLDALTVI</sequence>